<dbReference type="GO" id="GO:0016301">
    <property type="term" value="F:kinase activity"/>
    <property type="evidence" value="ECO:0007669"/>
    <property type="project" value="UniProtKB-KW"/>
</dbReference>
<evidence type="ECO:0000313" key="1">
    <source>
        <dbReference type="EMBL" id="ADY27410.1"/>
    </source>
</evidence>
<dbReference type="HOGENOM" id="CLU_2698528_0_0_0"/>
<dbReference type="AlphaFoldDB" id="F0RQ51"/>
<keyword evidence="2" id="KW-1185">Reference proteome</keyword>
<reference evidence="2" key="1">
    <citation type="submission" date="2011-02" db="EMBL/GenBank/DDBJ databases">
        <title>The complete sequence of plasmid2 of Deinococcus proteolyticus DSM 20540.</title>
        <authorList>
            <consortium name="US DOE Joint Genome Institute (JGI-PGF)"/>
            <person name="Lucas S."/>
            <person name="Copeland A."/>
            <person name="Lapidus A."/>
            <person name="Bruce D."/>
            <person name="Goodwin L."/>
            <person name="Pitluck S."/>
            <person name="Kyrpides N."/>
            <person name="Mavromatis K."/>
            <person name="Pagani I."/>
            <person name="Ivanova N."/>
            <person name="Ovchinnikova G."/>
            <person name="Zeytun A."/>
            <person name="Detter J.C."/>
            <person name="Han C."/>
            <person name="Land M."/>
            <person name="Hauser L."/>
            <person name="Markowitz V."/>
            <person name="Cheng J.-F."/>
            <person name="Hugenholtz P."/>
            <person name="Woyke T."/>
            <person name="Wu D."/>
            <person name="Pukall R."/>
            <person name="Steenblock K."/>
            <person name="Brambilla E."/>
            <person name="Klenk H.-P."/>
            <person name="Eisen J.A."/>
        </authorList>
    </citation>
    <scope>NUCLEOTIDE SEQUENCE [LARGE SCALE GENOMIC DNA]</scope>
    <source>
        <strain evidence="2">ATCC 35074 / DSM 20540 / JCM 6276 / NBRC 101906 / NCIMB 13154 / VKM Ac-1939 / CCM 2703 / MRP</strain>
        <plasmid evidence="2">Plasmid pDEIPR02</plasmid>
    </source>
</reference>
<keyword evidence="1" id="KW-0614">Plasmid</keyword>
<sequence length="73" mass="8209">MDETQKKMQEIDDAVVQSAALVHRRRHPAVSQQEGMGRDMLLLMLAAPDGRYHGEPQKGVHVVVSDDIAELFR</sequence>
<accession>F0RQ51</accession>
<keyword evidence="1" id="KW-0808">Transferase</keyword>
<evidence type="ECO:0000313" key="2">
    <source>
        <dbReference type="Proteomes" id="UP000007718"/>
    </source>
</evidence>
<protein>
    <submittedName>
        <fullName evidence="1">Signal transduction histidine kinase</fullName>
    </submittedName>
</protein>
<gene>
    <name evidence="1" type="ordered locus">Deipr_2284</name>
</gene>
<geneLocation type="plasmid" evidence="1 2">
    <name>pDEIPR02</name>
</geneLocation>
<dbReference type="RefSeq" id="WP_013615764.1">
    <property type="nucleotide sequence ID" value="NC_015162.1"/>
</dbReference>
<dbReference type="Proteomes" id="UP000007718">
    <property type="component" value="Plasmid pDEIPR02"/>
</dbReference>
<reference evidence="1 2" key="2">
    <citation type="journal article" date="2012" name="Stand. Genomic Sci.">
        <title>Complete genome sequence of the orange-red pigmented, radioresistant Deinococcus proteolyticus type strain (MRP(T)).</title>
        <authorList>
            <person name="Copeland A."/>
            <person name="Zeytun A."/>
            <person name="Yassawong M."/>
            <person name="Nolan M."/>
            <person name="Lucas S."/>
            <person name="Hammon N."/>
            <person name="Deshpande S."/>
            <person name="Cheng J.F."/>
            <person name="Han C."/>
            <person name="Tapia R."/>
            <person name="Goodwin L.A."/>
            <person name="Pitluck S."/>
            <person name="Mavromatis K."/>
            <person name="Liolios K."/>
            <person name="Pagani I."/>
            <person name="Ivanova N."/>
            <person name="Mikhailova N."/>
            <person name="Pati A."/>
            <person name="Chen A."/>
            <person name="Palaniappan K."/>
            <person name="Land M."/>
            <person name="Hauser L."/>
            <person name="Jeffries C.D."/>
            <person name="Brambilla E.M."/>
            <person name="Rohde M."/>
            <person name="Sikorski J."/>
            <person name="Pukall R."/>
            <person name="Goker M."/>
            <person name="Detter J.C."/>
            <person name="Woyke T."/>
            <person name="Bristow J."/>
            <person name="Eisen J.A."/>
            <person name="Markowitz V."/>
            <person name="Hugenholtz P."/>
            <person name="Kyrpides N.C."/>
            <person name="Klenk H.P."/>
            <person name="Lapidus A."/>
        </authorList>
    </citation>
    <scope>NUCLEOTIDE SEQUENCE [LARGE SCALE GENOMIC DNA]</scope>
    <source>
        <strain evidence="2">ATCC 35074 / DSM 20540 / JCM 6276 / NBRC 101906 / NCIMB 13154 / VKM Ac-1939 / CCM 2703 / MRP</strain>
        <plasmid evidence="2">Plasmid pDEIPR02</plasmid>
    </source>
</reference>
<organism evidence="1 2">
    <name type="scientific">Deinococcus proteolyticus (strain ATCC 35074 / DSM 20540 / JCM 6276 / NBRC 101906 / NCIMB 13154 / VKM Ac-1939 / CCM 2703 / MRP)</name>
    <dbReference type="NCBI Taxonomy" id="693977"/>
    <lineage>
        <taxon>Bacteria</taxon>
        <taxon>Thermotogati</taxon>
        <taxon>Deinococcota</taxon>
        <taxon>Deinococci</taxon>
        <taxon>Deinococcales</taxon>
        <taxon>Deinococcaceae</taxon>
        <taxon>Deinococcus</taxon>
    </lineage>
</organism>
<proteinExistence type="predicted"/>
<keyword evidence="1" id="KW-0418">Kinase</keyword>
<dbReference type="KEGG" id="dpt:Deipr_2284"/>
<name>F0RQ51_DEIPM</name>
<dbReference type="EMBL" id="CP002538">
    <property type="protein sequence ID" value="ADY27410.1"/>
    <property type="molecule type" value="Genomic_DNA"/>
</dbReference>